<dbReference type="PANTHER" id="PTHR33407">
    <property type="entry name" value="PECTATE LYASE F-RELATED"/>
    <property type="match status" value="1"/>
</dbReference>
<dbReference type="InterPro" id="IPR011050">
    <property type="entry name" value="Pectin_lyase_fold/virulence"/>
</dbReference>
<dbReference type="Proteomes" id="UP001201812">
    <property type="component" value="Unassembled WGS sequence"/>
</dbReference>
<comment type="similarity">
    <text evidence="4">Belongs to the polysaccharide lyase 3 family.</text>
</comment>
<feature type="chain" id="PRO_5042195730" description="Probable pectate lyase F" evidence="12">
    <location>
        <begin position="19"/>
        <end position="259"/>
    </location>
</feature>
<keyword evidence="7 12" id="KW-0732">Signal</keyword>
<evidence type="ECO:0000256" key="12">
    <source>
        <dbReference type="SAM" id="SignalP"/>
    </source>
</evidence>
<dbReference type="GO" id="GO:0030570">
    <property type="term" value="F:pectate lyase activity"/>
    <property type="evidence" value="ECO:0007669"/>
    <property type="project" value="UniProtKB-EC"/>
</dbReference>
<evidence type="ECO:0000256" key="8">
    <source>
        <dbReference type="ARBA" id="ARBA00022837"/>
    </source>
</evidence>
<accession>A0AAD4MKJ0</accession>
<organism evidence="13 14">
    <name type="scientific">Ditylenchus destructor</name>
    <dbReference type="NCBI Taxonomy" id="166010"/>
    <lineage>
        <taxon>Eukaryota</taxon>
        <taxon>Metazoa</taxon>
        <taxon>Ecdysozoa</taxon>
        <taxon>Nematoda</taxon>
        <taxon>Chromadorea</taxon>
        <taxon>Rhabditida</taxon>
        <taxon>Tylenchina</taxon>
        <taxon>Tylenchomorpha</taxon>
        <taxon>Sphaerularioidea</taxon>
        <taxon>Anguinidae</taxon>
        <taxon>Anguininae</taxon>
        <taxon>Ditylenchus</taxon>
    </lineage>
</organism>
<protein>
    <recommendedName>
        <fullName evidence="11">Probable pectate lyase F</fullName>
        <ecNumber evidence="5">4.2.2.2</ecNumber>
    </recommendedName>
</protein>
<comment type="cofactor">
    <cofactor evidence="2">
        <name>Ca(2+)</name>
        <dbReference type="ChEBI" id="CHEBI:29108"/>
    </cofactor>
</comment>
<dbReference type="InterPro" id="IPR012334">
    <property type="entry name" value="Pectin_lyas_fold"/>
</dbReference>
<keyword evidence="9 13" id="KW-0456">Lyase</keyword>
<evidence type="ECO:0000256" key="4">
    <source>
        <dbReference type="ARBA" id="ARBA00006463"/>
    </source>
</evidence>
<evidence type="ECO:0000256" key="2">
    <source>
        <dbReference type="ARBA" id="ARBA00001913"/>
    </source>
</evidence>
<dbReference type="EC" id="4.2.2.2" evidence="5"/>
<evidence type="ECO:0000256" key="9">
    <source>
        <dbReference type="ARBA" id="ARBA00023239"/>
    </source>
</evidence>
<keyword evidence="6" id="KW-0964">Secreted</keyword>
<dbReference type="Pfam" id="PF03211">
    <property type="entry name" value="Pectate_lyase"/>
    <property type="match status" value="1"/>
</dbReference>
<evidence type="ECO:0000313" key="13">
    <source>
        <dbReference type="EMBL" id="KAI1698359.1"/>
    </source>
</evidence>
<comment type="catalytic activity">
    <reaction evidence="1">
        <text>Eliminative cleavage of (1-&gt;4)-alpha-D-galacturonan to give oligosaccharides with 4-deoxy-alpha-D-galact-4-enuronosyl groups at their non-reducing ends.</text>
        <dbReference type="EC" id="4.2.2.2"/>
    </reaction>
</comment>
<sequence length="259" mass="27822">MICGLILVGLCCVHSAAGQFPDWPNATATINVTSTFKINSTNSPFDGNNTRYIADFPNDSGNQNETQPRIFELADGAIFRNVIIGAPAADGIRCRGSCFVENVWWEDVGEDAATFYGGVNATYTVTGGGAKNAEDKVFQHDGGGVLTIKNFQVEIFGKLYRTCGNCPNNSPNLPRKCIIDTVRATGPGRWIAAVNYNYGDSVTLKNITLVGNVKKICAYYEGNNKGSGNDNPPIKGNFGPTEDGDGTYCVYNKTDITIS</sequence>
<evidence type="ECO:0000256" key="6">
    <source>
        <dbReference type="ARBA" id="ARBA00022525"/>
    </source>
</evidence>
<dbReference type="GO" id="GO:0045490">
    <property type="term" value="P:pectin catabolic process"/>
    <property type="evidence" value="ECO:0007669"/>
    <property type="project" value="TreeGrafter"/>
</dbReference>
<feature type="signal peptide" evidence="12">
    <location>
        <begin position="1"/>
        <end position="18"/>
    </location>
</feature>
<reference evidence="13" key="1">
    <citation type="submission" date="2022-01" db="EMBL/GenBank/DDBJ databases">
        <title>Genome Sequence Resource for Two Populations of Ditylenchus destructor, the Migratory Endoparasitic Phytonematode.</title>
        <authorList>
            <person name="Zhang H."/>
            <person name="Lin R."/>
            <person name="Xie B."/>
        </authorList>
    </citation>
    <scope>NUCLEOTIDE SEQUENCE</scope>
    <source>
        <strain evidence="13">BazhouSP</strain>
    </source>
</reference>
<dbReference type="PANTHER" id="PTHR33407:SF9">
    <property type="entry name" value="PECTATE LYASE F-RELATED"/>
    <property type="match status" value="1"/>
</dbReference>
<dbReference type="SUPFAM" id="SSF51126">
    <property type="entry name" value="Pectin lyase-like"/>
    <property type="match status" value="1"/>
</dbReference>
<proteinExistence type="inferred from homology"/>
<gene>
    <name evidence="13" type="ORF">DdX_17954</name>
</gene>
<evidence type="ECO:0000256" key="1">
    <source>
        <dbReference type="ARBA" id="ARBA00000695"/>
    </source>
</evidence>
<comment type="function">
    <text evidence="10">Pectinolytic enzyme consist of four classes of enzymes: pectin lyase, polygalacturonase, pectin methylesterase and rhamnogalacturonase. Among pectinolytic enzymes, pectin lyase is the most important in depolymerization of pectin, since it cleaves internal glycosidic bonds of highly methylated pectins. Favors pectate, the anion, over pectin, the methyl ester.</text>
</comment>
<keyword evidence="14" id="KW-1185">Reference proteome</keyword>
<dbReference type="EMBL" id="JAKKPZ010000222">
    <property type="protein sequence ID" value="KAI1698359.1"/>
    <property type="molecule type" value="Genomic_DNA"/>
</dbReference>
<comment type="caution">
    <text evidence="13">The sequence shown here is derived from an EMBL/GenBank/DDBJ whole genome shotgun (WGS) entry which is preliminary data.</text>
</comment>
<evidence type="ECO:0000256" key="3">
    <source>
        <dbReference type="ARBA" id="ARBA00004613"/>
    </source>
</evidence>
<evidence type="ECO:0000313" key="14">
    <source>
        <dbReference type="Proteomes" id="UP001201812"/>
    </source>
</evidence>
<comment type="subcellular location">
    <subcellularLocation>
        <location evidence="3">Secreted</location>
    </subcellularLocation>
</comment>
<keyword evidence="8" id="KW-0106">Calcium</keyword>
<dbReference type="AlphaFoldDB" id="A0AAD4MKJ0"/>
<dbReference type="Gene3D" id="2.160.20.10">
    <property type="entry name" value="Single-stranded right-handed beta-helix, Pectin lyase-like"/>
    <property type="match status" value="1"/>
</dbReference>
<dbReference type="InterPro" id="IPR004898">
    <property type="entry name" value="Pectate_lyase_PlyH/PlyE-like"/>
</dbReference>
<evidence type="ECO:0000256" key="7">
    <source>
        <dbReference type="ARBA" id="ARBA00022729"/>
    </source>
</evidence>
<evidence type="ECO:0000256" key="10">
    <source>
        <dbReference type="ARBA" id="ARBA00025679"/>
    </source>
</evidence>
<name>A0AAD4MKJ0_9BILA</name>
<evidence type="ECO:0000256" key="11">
    <source>
        <dbReference type="ARBA" id="ARBA00039895"/>
    </source>
</evidence>
<dbReference type="GO" id="GO:0005576">
    <property type="term" value="C:extracellular region"/>
    <property type="evidence" value="ECO:0007669"/>
    <property type="project" value="UniProtKB-SubCell"/>
</dbReference>
<evidence type="ECO:0000256" key="5">
    <source>
        <dbReference type="ARBA" id="ARBA00012272"/>
    </source>
</evidence>